<dbReference type="PANTHER" id="PTHR43818:SF1">
    <property type="entry name" value="GLYCOSYL HYDROLASE FAMILY 109 PROTEIN"/>
    <property type="match status" value="1"/>
</dbReference>
<reference evidence="1" key="1">
    <citation type="submission" date="2020-10" db="EMBL/GenBank/DDBJ databases">
        <authorList>
            <person name="Gilroy R."/>
        </authorList>
    </citation>
    <scope>NUCLEOTIDE SEQUENCE</scope>
    <source>
        <strain evidence="1">B3-2255</strain>
    </source>
</reference>
<organism evidence="1 2">
    <name type="scientific">Candidatus Merdivivens faecigallinarum</name>
    <dbReference type="NCBI Taxonomy" id="2840871"/>
    <lineage>
        <taxon>Bacteria</taxon>
        <taxon>Pseudomonadati</taxon>
        <taxon>Bacteroidota</taxon>
        <taxon>Bacteroidia</taxon>
        <taxon>Bacteroidales</taxon>
        <taxon>Muribaculaceae</taxon>
        <taxon>Muribaculaceae incertae sedis</taxon>
        <taxon>Candidatus Merdivivens</taxon>
    </lineage>
</organism>
<gene>
    <name evidence="1" type="ORF">IAC87_04860</name>
</gene>
<sequence length="126" mass="13707">MKKVMFFIAVVGACILSACSGEIDRTIYTVVPERPAGQEDVIELAVDPIDTVRVGFIGLGMRGIGAIERYVYIPGAKIAALCDIRPEMVERAQKVMRDAGLDDVPAYSGTEDAWKGLCDRDDIDLV</sequence>
<name>A0A9D9J2B3_9BACT</name>
<reference evidence="1" key="2">
    <citation type="journal article" date="2021" name="PeerJ">
        <title>Extensive microbial diversity within the chicken gut microbiome revealed by metagenomics and culture.</title>
        <authorList>
            <person name="Gilroy R."/>
            <person name="Ravi A."/>
            <person name="Getino M."/>
            <person name="Pursley I."/>
            <person name="Horton D.L."/>
            <person name="Alikhan N.F."/>
            <person name="Baker D."/>
            <person name="Gharbi K."/>
            <person name="Hall N."/>
            <person name="Watson M."/>
            <person name="Adriaenssens E.M."/>
            <person name="Foster-Nyarko E."/>
            <person name="Jarju S."/>
            <person name="Secka A."/>
            <person name="Antonio M."/>
            <person name="Oren A."/>
            <person name="Chaudhuri R.R."/>
            <person name="La Ragione R."/>
            <person name="Hildebrand F."/>
            <person name="Pallen M.J."/>
        </authorList>
    </citation>
    <scope>NUCLEOTIDE SEQUENCE</scope>
    <source>
        <strain evidence="1">B3-2255</strain>
    </source>
</reference>
<feature type="non-terminal residue" evidence="1">
    <location>
        <position position="126"/>
    </location>
</feature>
<accession>A0A9D9J2B3</accession>
<evidence type="ECO:0000313" key="1">
    <source>
        <dbReference type="EMBL" id="MBO8481858.1"/>
    </source>
</evidence>
<dbReference type="GO" id="GO:0016787">
    <property type="term" value="F:hydrolase activity"/>
    <property type="evidence" value="ECO:0007669"/>
    <property type="project" value="UniProtKB-KW"/>
</dbReference>
<dbReference type="SUPFAM" id="SSF51735">
    <property type="entry name" value="NAD(P)-binding Rossmann-fold domains"/>
    <property type="match status" value="1"/>
</dbReference>
<dbReference type="EMBL" id="JADILY010000101">
    <property type="protein sequence ID" value="MBO8481858.1"/>
    <property type="molecule type" value="Genomic_DNA"/>
</dbReference>
<dbReference type="InterPro" id="IPR036291">
    <property type="entry name" value="NAD(P)-bd_dom_sf"/>
</dbReference>
<dbReference type="PANTHER" id="PTHR43818">
    <property type="entry name" value="BCDNA.GH03377"/>
    <property type="match status" value="1"/>
</dbReference>
<dbReference type="Proteomes" id="UP000823772">
    <property type="component" value="Unassembled WGS sequence"/>
</dbReference>
<dbReference type="Gene3D" id="3.40.50.720">
    <property type="entry name" value="NAD(P)-binding Rossmann-like Domain"/>
    <property type="match status" value="1"/>
</dbReference>
<comment type="caution">
    <text evidence="1">The sequence shown here is derived from an EMBL/GenBank/DDBJ whole genome shotgun (WGS) entry which is preliminary data.</text>
</comment>
<proteinExistence type="predicted"/>
<dbReference type="InterPro" id="IPR050463">
    <property type="entry name" value="Gfo/Idh/MocA_oxidrdct_glycsds"/>
</dbReference>
<keyword evidence="1" id="KW-0378">Hydrolase</keyword>
<dbReference type="AlphaFoldDB" id="A0A9D9J2B3"/>
<dbReference type="PROSITE" id="PS51257">
    <property type="entry name" value="PROKAR_LIPOPROTEIN"/>
    <property type="match status" value="1"/>
</dbReference>
<protein>
    <submittedName>
        <fullName evidence="1">Glycosyl hydrolase</fullName>
    </submittedName>
</protein>
<evidence type="ECO:0000313" key="2">
    <source>
        <dbReference type="Proteomes" id="UP000823772"/>
    </source>
</evidence>